<evidence type="ECO:0000256" key="2">
    <source>
        <dbReference type="ARBA" id="ARBA00023125"/>
    </source>
</evidence>
<dbReference type="GO" id="GO:0003700">
    <property type="term" value="F:DNA-binding transcription factor activity"/>
    <property type="evidence" value="ECO:0007669"/>
    <property type="project" value="InterPro"/>
</dbReference>
<dbReference type="PANTHER" id="PTHR33164:SF105">
    <property type="entry name" value="TRANSCRIPTIONAL REPRESSOR PROTEIN-RELATED"/>
    <property type="match status" value="1"/>
</dbReference>
<evidence type="ECO:0000313" key="5">
    <source>
        <dbReference type="EMBL" id="ARQ03194.1"/>
    </source>
</evidence>
<dbReference type="InterPro" id="IPR039422">
    <property type="entry name" value="MarR/SlyA-like"/>
</dbReference>
<dbReference type="Gene3D" id="1.10.10.10">
    <property type="entry name" value="Winged helix-like DNA-binding domain superfamily/Winged helix DNA-binding domain"/>
    <property type="match status" value="1"/>
</dbReference>
<dbReference type="PANTHER" id="PTHR33164">
    <property type="entry name" value="TRANSCRIPTIONAL REGULATOR, MARR FAMILY"/>
    <property type="match status" value="1"/>
</dbReference>
<keyword evidence="6" id="KW-1185">Reference proteome</keyword>
<sequence>MDPTLCNNSVLRQAARQLGQLYDDIISPSGLRATQFGLLAYVVALDRPTMAQLASALVMDLSALGHTLKPLIRDGLVETFPDERDRRAKRVKLTAVGEQKVKAASALWAKAQGAFETAFGKKRAAELRKVLSFVASDAFGQAFVAAKGSS</sequence>
<dbReference type="AlphaFoldDB" id="A0A1W7A0R3"/>
<proteinExistence type="predicted"/>
<evidence type="ECO:0000313" key="6">
    <source>
        <dbReference type="Proteomes" id="UP000194137"/>
    </source>
</evidence>
<name>A0A1W7A0R3_9HYPH</name>
<keyword evidence="2" id="KW-0238">DNA-binding</keyword>
<dbReference type="InterPro" id="IPR000835">
    <property type="entry name" value="HTH_MarR-typ"/>
</dbReference>
<dbReference type="InterPro" id="IPR023187">
    <property type="entry name" value="Tscrpt_reg_MarR-type_CS"/>
</dbReference>
<dbReference type="InterPro" id="IPR036390">
    <property type="entry name" value="WH_DNA-bd_sf"/>
</dbReference>
<dbReference type="PROSITE" id="PS50995">
    <property type="entry name" value="HTH_MARR_2"/>
    <property type="match status" value="1"/>
</dbReference>
<evidence type="ECO:0000256" key="3">
    <source>
        <dbReference type="ARBA" id="ARBA00023163"/>
    </source>
</evidence>
<reference evidence="5 6" key="1">
    <citation type="submission" date="2017-05" db="EMBL/GenBank/DDBJ databases">
        <title>Full genome sequence of Pseudorhodoplanes sinuspersici.</title>
        <authorList>
            <person name="Dastgheib S.M.M."/>
            <person name="Shavandi M."/>
            <person name="Tirandaz H."/>
        </authorList>
    </citation>
    <scope>NUCLEOTIDE SEQUENCE [LARGE SCALE GENOMIC DNA]</scope>
    <source>
        <strain evidence="5 6">RIPI110</strain>
    </source>
</reference>
<dbReference type="SUPFAM" id="SSF46785">
    <property type="entry name" value="Winged helix' DNA-binding domain"/>
    <property type="match status" value="1"/>
</dbReference>
<dbReference type="OrthoDB" id="2287011at2"/>
<dbReference type="GO" id="GO:0006950">
    <property type="term" value="P:response to stress"/>
    <property type="evidence" value="ECO:0007669"/>
    <property type="project" value="TreeGrafter"/>
</dbReference>
<protein>
    <submittedName>
        <fullName evidence="5">MarR family transcriptional regulator</fullName>
    </submittedName>
</protein>
<dbReference type="GO" id="GO:0003677">
    <property type="term" value="F:DNA binding"/>
    <property type="evidence" value="ECO:0007669"/>
    <property type="project" value="UniProtKB-KW"/>
</dbReference>
<dbReference type="InterPro" id="IPR036388">
    <property type="entry name" value="WH-like_DNA-bd_sf"/>
</dbReference>
<dbReference type="KEGG" id="psin:CAK95_25330"/>
<gene>
    <name evidence="5" type="ORF">CAK95_25330</name>
</gene>
<dbReference type="SMART" id="SM00347">
    <property type="entry name" value="HTH_MARR"/>
    <property type="match status" value="1"/>
</dbReference>
<dbReference type="PROSITE" id="PS01117">
    <property type="entry name" value="HTH_MARR_1"/>
    <property type="match status" value="1"/>
</dbReference>
<feature type="domain" description="HTH marR-type" evidence="4">
    <location>
        <begin position="4"/>
        <end position="136"/>
    </location>
</feature>
<keyword evidence="3" id="KW-0804">Transcription</keyword>
<accession>A0A1W7A0R3</accession>
<evidence type="ECO:0000256" key="1">
    <source>
        <dbReference type="ARBA" id="ARBA00023015"/>
    </source>
</evidence>
<evidence type="ECO:0000259" key="4">
    <source>
        <dbReference type="PROSITE" id="PS50995"/>
    </source>
</evidence>
<dbReference type="Proteomes" id="UP000194137">
    <property type="component" value="Chromosome"/>
</dbReference>
<dbReference type="EMBL" id="CP021112">
    <property type="protein sequence ID" value="ARQ03194.1"/>
    <property type="molecule type" value="Genomic_DNA"/>
</dbReference>
<dbReference type="STRING" id="1235591.CAK95_25330"/>
<keyword evidence="1" id="KW-0805">Transcription regulation</keyword>
<organism evidence="5 6">
    <name type="scientific">Pseudorhodoplanes sinuspersici</name>
    <dbReference type="NCBI Taxonomy" id="1235591"/>
    <lineage>
        <taxon>Bacteria</taxon>
        <taxon>Pseudomonadati</taxon>
        <taxon>Pseudomonadota</taxon>
        <taxon>Alphaproteobacteria</taxon>
        <taxon>Hyphomicrobiales</taxon>
        <taxon>Pseudorhodoplanes</taxon>
    </lineage>
</organism>
<dbReference type="Pfam" id="PF12802">
    <property type="entry name" value="MarR_2"/>
    <property type="match status" value="1"/>
</dbReference>